<accession>M2NMX1</accession>
<feature type="non-terminal residue" evidence="2">
    <location>
        <position position="1"/>
    </location>
</feature>
<dbReference type="OrthoDB" id="4850726at2759"/>
<dbReference type="GeneID" id="19114951"/>
<dbReference type="HOGENOM" id="CLU_004184_6_0_1"/>
<keyword evidence="3" id="KW-1185">Reference proteome</keyword>
<protein>
    <recommendedName>
        <fullName evidence="1">Heterokaryon incompatibility domain-containing protein</fullName>
    </recommendedName>
</protein>
<reference evidence="2 3" key="1">
    <citation type="journal article" date="2012" name="PLoS Pathog.">
        <title>Diverse lifestyles and strategies of plant pathogenesis encoded in the genomes of eighteen Dothideomycetes fungi.</title>
        <authorList>
            <person name="Ohm R.A."/>
            <person name="Feau N."/>
            <person name="Henrissat B."/>
            <person name="Schoch C.L."/>
            <person name="Horwitz B.A."/>
            <person name="Barry K.W."/>
            <person name="Condon B.J."/>
            <person name="Copeland A.C."/>
            <person name="Dhillon B."/>
            <person name="Glaser F."/>
            <person name="Hesse C.N."/>
            <person name="Kosti I."/>
            <person name="LaButti K."/>
            <person name="Lindquist E.A."/>
            <person name="Lucas S."/>
            <person name="Salamov A.A."/>
            <person name="Bradshaw R.E."/>
            <person name="Ciuffetti L."/>
            <person name="Hamelin R.C."/>
            <person name="Kema G.H.J."/>
            <person name="Lawrence C."/>
            <person name="Scott J.A."/>
            <person name="Spatafora J.W."/>
            <person name="Turgeon B.G."/>
            <person name="de Wit P.J.G.M."/>
            <person name="Zhong S."/>
            <person name="Goodwin S.B."/>
            <person name="Grigoriev I.V."/>
        </authorList>
    </citation>
    <scope>NUCLEOTIDE SEQUENCE [LARGE SCALE GENOMIC DNA]</scope>
    <source>
        <strain evidence="2 3">UAMH 10762</strain>
    </source>
</reference>
<evidence type="ECO:0000313" key="2">
    <source>
        <dbReference type="EMBL" id="EMD00546.1"/>
    </source>
</evidence>
<sequence length="122" mass="13724">GQAFCVRNNLGDFLRAFSVCDDFGLLYIDAICINQGDLAEKSSQVRLQSTIYSQATRVLCWLGVPTDTSEIVEEGLHRLARSKDWSSDDTGDDASVSAALEYIAGRPYWRRTWIVQEFLLAR</sequence>
<feature type="domain" description="Heterokaryon incompatibility" evidence="1">
    <location>
        <begin position="3"/>
        <end position="117"/>
    </location>
</feature>
<proteinExistence type="predicted"/>
<dbReference type="Pfam" id="PF06985">
    <property type="entry name" value="HET"/>
    <property type="match status" value="1"/>
</dbReference>
<gene>
    <name evidence="2" type="ORF">BAUCODRAFT_50168</name>
</gene>
<dbReference type="KEGG" id="bcom:BAUCODRAFT_50168"/>
<dbReference type="EMBL" id="KB445550">
    <property type="protein sequence ID" value="EMD00546.1"/>
    <property type="molecule type" value="Genomic_DNA"/>
</dbReference>
<dbReference type="Proteomes" id="UP000011761">
    <property type="component" value="Unassembled WGS sequence"/>
</dbReference>
<dbReference type="eggNOG" id="ENOG502RX3D">
    <property type="taxonomic scope" value="Eukaryota"/>
</dbReference>
<dbReference type="PANTHER" id="PTHR24148:SF73">
    <property type="entry name" value="HET DOMAIN PROTEIN (AFU_ORTHOLOGUE AFUA_8G01020)"/>
    <property type="match status" value="1"/>
</dbReference>
<dbReference type="OMA" id="AHAEMRY"/>
<dbReference type="InterPro" id="IPR052895">
    <property type="entry name" value="HetReg/Transcr_Mod"/>
</dbReference>
<dbReference type="PANTHER" id="PTHR24148">
    <property type="entry name" value="ANKYRIN REPEAT DOMAIN-CONTAINING PROTEIN 39 HOMOLOG-RELATED"/>
    <property type="match status" value="1"/>
</dbReference>
<evidence type="ECO:0000313" key="3">
    <source>
        <dbReference type="Proteomes" id="UP000011761"/>
    </source>
</evidence>
<dbReference type="STRING" id="717646.M2NMX1"/>
<dbReference type="InterPro" id="IPR010730">
    <property type="entry name" value="HET"/>
</dbReference>
<organism evidence="2 3">
    <name type="scientific">Baudoinia panamericana (strain UAMH 10762)</name>
    <name type="common">Angels' share fungus</name>
    <name type="synonym">Baudoinia compniacensis (strain UAMH 10762)</name>
    <dbReference type="NCBI Taxonomy" id="717646"/>
    <lineage>
        <taxon>Eukaryota</taxon>
        <taxon>Fungi</taxon>
        <taxon>Dikarya</taxon>
        <taxon>Ascomycota</taxon>
        <taxon>Pezizomycotina</taxon>
        <taxon>Dothideomycetes</taxon>
        <taxon>Dothideomycetidae</taxon>
        <taxon>Mycosphaerellales</taxon>
        <taxon>Teratosphaeriaceae</taxon>
        <taxon>Baudoinia</taxon>
    </lineage>
</organism>
<dbReference type="RefSeq" id="XP_007671730.1">
    <property type="nucleotide sequence ID" value="XM_007673540.1"/>
</dbReference>
<name>M2NMX1_BAUPA</name>
<evidence type="ECO:0000259" key="1">
    <source>
        <dbReference type="Pfam" id="PF06985"/>
    </source>
</evidence>
<feature type="non-terminal residue" evidence="2">
    <location>
        <position position="122"/>
    </location>
</feature>
<dbReference type="AlphaFoldDB" id="M2NMX1"/>